<gene>
    <name evidence="2" type="ORF">UA74_29680</name>
</gene>
<dbReference type="PANTHER" id="PTHR46388:SF2">
    <property type="entry name" value="NHL REPEAT-CONTAINING PROTEIN 2"/>
    <property type="match status" value="1"/>
</dbReference>
<protein>
    <submittedName>
        <fullName evidence="2">Thiol-disulfide isomerase-like thioredoxin</fullName>
    </submittedName>
</protein>
<evidence type="ECO:0000259" key="1">
    <source>
        <dbReference type="PROSITE" id="PS51352"/>
    </source>
</evidence>
<keyword evidence="2" id="KW-0413">Isomerase</keyword>
<dbReference type="PROSITE" id="PS51352">
    <property type="entry name" value="THIOREDOXIN_2"/>
    <property type="match status" value="1"/>
</dbReference>
<dbReference type="InterPro" id="IPR012336">
    <property type="entry name" value="Thioredoxin-like_fold"/>
</dbReference>
<dbReference type="InterPro" id="IPR036249">
    <property type="entry name" value="Thioredoxin-like_sf"/>
</dbReference>
<dbReference type="EMBL" id="CP016076">
    <property type="protein sequence ID" value="APU17928.1"/>
    <property type="molecule type" value="Genomic_DNA"/>
</dbReference>
<dbReference type="Proteomes" id="UP000185511">
    <property type="component" value="Chromosome"/>
</dbReference>
<dbReference type="InterPro" id="IPR011042">
    <property type="entry name" value="6-blade_b-propeller_TolB-like"/>
</dbReference>
<dbReference type="Gene3D" id="2.120.10.30">
    <property type="entry name" value="TolB, C-terminal domain"/>
    <property type="match status" value="1"/>
</dbReference>
<dbReference type="InterPro" id="IPR013766">
    <property type="entry name" value="Thioredoxin_domain"/>
</dbReference>
<dbReference type="GO" id="GO:0016209">
    <property type="term" value="F:antioxidant activity"/>
    <property type="evidence" value="ECO:0007669"/>
    <property type="project" value="InterPro"/>
</dbReference>
<keyword evidence="3" id="KW-1185">Reference proteome</keyword>
<proteinExistence type="predicted"/>
<dbReference type="GO" id="GO:0016853">
    <property type="term" value="F:isomerase activity"/>
    <property type="evidence" value="ECO:0007669"/>
    <property type="project" value="UniProtKB-KW"/>
</dbReference>
<dbReference type="PANTHER" id="PTHR46388">
    <property type="entry name" value="NHL REPEAT-CONTAINING PROTEIN 2"/>
    <property type="match status" value="1"/>
</dbReference>
<name>A0AAC9LHE0_9PSEU</name>
<dbReference type="Gene3D" id="3.40.30.10">
    <property type="entry name" value="Glutaredoxin"/>
    <property type="match status" value="1"/>
</dbReference>
<accession>A0AAC9LHE0</accession>
<dbReference type="SUPFAM" id="SSF52833">
    <property type="entry name" value="Thioredoxin-like"/>
    <property type="match status" value="1"/>
</dbReference>
<dbReference type="InterPro" id="IPR045302">
    <property type="entry name" value="NHL2_NHL_rpt_dom"/>
</dbReference>
<dbReference type="SUPFAM" id="SSF101898">
    <property type="entry name" value="NHL repeat"/>
    <property type="match status" value="1"/>
</dbReference>
<evidence type="ECO:0000313" key="2">
    <source>
        <dbReference type="EMBL" id="APU17928.1"/>
    </source>
</evidence>
<evidence type="ECO:0000313" key="3">
    <source>
        <dbReference type="Proteomes" id="UP000185511"/>
    </source>
</evidence>
<reference evidence="3" key="1">
    <citation type="submission" date="2016-06" db="EMBL/GenBank/DDBJ databases">
        <title>Complete genome sequence of Actinoalloteichus fjordicus DSM 46855 (=ADI127-17), type strain of the new species Actinoalloteichus fjordicus.</title>
        <authorList>
            <person name="Ruckert C."/>
            <person name="Nouioui I."/>
            <person name="Willmese J."/>
            <person name="van Wezel G."/>
            <person name="Klenk H.-P."/>
            <person name="Kalinowski J."/>
            <person name="Zotchev S.B."/>
        </authorList>
    </citation>
    <scope>NUCLEOTIDE SEQUENCE [LARGE SCALE GENOMIC DNA]</scope>
    <source>
        <strain evidence="3">ADI127-7</strain>
    </source>
</reference>
<sequence>MLDTAGNKLVSGYVQDIMAVSNLRRSRVRAPELAGRGWLNTGGESYSIKDFRGRIVLLDFWTFCCINCLHVLDELRPLEEEFSDVLVTIGVHSPKFVHEADPAALAAAVERYEVTHPVLDDPELITWQAHAVRAWPTLVVIDPEGYVVHVAAGEGHVEALRAVIVELIAEHESKGTLHRGEGPYVAPEPAETTLRFPSKAIATAAGTLLVADTRHHRVVELDADGETVLRRIGRGTRGDRDGDSATAEFSEPSGLALLPEDVAAEAGYHLVVADTVNHTLRGVNLTTGRVQTVAGTGEQWRSGVDAGPATEVPLTSPTDVAWWGRADAVIVAMAGNHTLGLFDPRRGTVSRFAGTTVEGLSDGPAEEAFLAQPAGLAATEDRLWFVDSETSALRWVGLEAGRFTVRTAVGTGLFDFGHRDGPAAQALFQHPLGVTALADGSLAVADTYNGALRRYDPAADSVSTLVDGLAEPSGAALLDDELVVVSSAAHRVDRPIPPGIAATLVAGQAHQVRRPPSELAPGPVELAVVFTPPPGQKLDERYGPSTRVEITSSPPELLVSGAGTDTALTRQLVIADDVEGGVLHVVAQAAACDDDPAVEHPACRLARQDWGIPIRVVPSGATRLPLMMGGLDHES</sequence>
<dbReference type="GO" id="GO:0016491">
    <property type="term" value="F:oxidoreductase activity"/>
    <property type="evidence" value="ECO:0007669"/>
    <property type="project" value="InterPro"/>
</dbReference>
<dbReference type="Gene3D" id="2.40.10.500">
    <property type="match status" value="1"/>
</dbReference>
<dbReference type="Pfam" id="PF13905">
    <property type="entry name" value="Thioredoxin_8"/>
    <property type="match status" value="1"/>
</dbReference>
<dbReference type="CDD" id="cd14951">
    <property type="entry name" value="NHL-2_like"/>
    <property type="match status" value="1"/>
</dbReference>
<organism evidence="2 3">
    <name type="scientific">Actinoalloteichus fjordicus</name>
    <dbReference type="NCBI Taxonomy" id="1612552"/>
    <lineage>
        <taxon>Bacteria</taxon>
        <taxon>Bacillati</taxon>
        <taxon>Actinomycetota</taxon>
        <taxon>Actinomycetes</taxon>
        <taxon>Pseudonocardiales</taxon>
        <taxon>Pseudonocardiaceae</taxon>
        <taxon>Actinoalloteichus</taxon>
    </lineage>
</organism>
<dbReference type="KEGG" id="acad:UA74_29680"/>
<feature type="domain" description="Thioredoxin" evidence="1">
    <location>
        <begin position="24"/>
        <end position="169"/>
    </location>
</feature>
<dbReference type="AlphaFoldDB" id="A0AAC9LHE0"/>